<evidence type="ECO:0000256" key="5">
    <source>
        <dbReference type="ARBA" id="ARBA00022982"/>
    </source>
</evidence>
<dbReference type="InterPro" id="IPR003667">
    <property type="entry name" value="NqrDE/RnfAE"/>
</dbReference>
<feature type="transmembrane region" description="Helical" evidence="8">
    <location>
        <begin position="133"/>
        <end position="157"/>
    </location>
</feature>
<evidence type="ECO:0000256" key="2">
    <source>
        <dbReference type="ARBA" id="ARBA00022448"/>
    </source>
</evidence>
<dbReference type="Proteomes" id="UP000885847">
    <property type="component" value="Unassembled WGS sequence"/>
</dbReference>
<comment type="function">
    <text evidence="8">Part of a membrane-bound complex that couples electron transfer with translocation of ions across the membrane.</text>
</comment>
<dbReference type="NCBIfam" id="TIGR01943">
    <property type="entry name" value="rnfA"/>
    <property type="match status" value="1"/>
</dbReference>
<feature type="transmembrane region" description="Helical" evidence="8">
    <location>
        <begin position="99"/>
        <end position="121"/>
    </location>
</feature>
<protein>
    <recommendedName>
        <fullName evidence="8">Ion-translocating oxidoreductase complex subunit A</fullName>
        <ecNumber evidence="8">7.-.-.-</ecNumber>
    </recommendedName>
    <alternativeName>
        <fullName evidence="8">Rnf electron transport complex subunit A</fullName>
    </alternativeName>
</protein>
<dbReference type="Pfam" id="PF02508">
    <property type="entry name" value="Rnf-Nqr"/>
    <property type="match status" value="1"/>
</dbReference>
<comment type="similarity">
    <text evidence="8">Belongs to the NqrDE/RnfAE family.</text>
</comment>
<name>A0A7C0VBK5_UNCW3</name>
<evidence type="ECO:0000256" key="4">
    <source>
        <dbReference type="ARBA" id="ARBA00022967"/>
    </source>
</evidence>
<dbReference type="GO" id="GO:0005886">
    <property type="term" value="C:plasma membrane"/>
    <property type="evidence" value="ECO:0007669"/>
    <property type="project" value="UniProtKB-SubCell"/>
</dbReference>
<keyword evidence="4 8" id="KW-1278">Translocase</keyword>
<comment type="subunit">
    <text evidence="8">The complex is composed of six subunits: RnfA, RnfB, RnfC, RnfD, RnfE and RnfG.</text>
</comment>
<evidence type="ECO:0000256" key="8">
    <source>
        <dbReference type="HAMAP-Rule" id="MF_00459"/>
    </source>
</evidence>
<feature type="transmembrane region" description="Helical" evidence="8">
    <location>
        <begin position="66"/>
        <end position="87"/>
    </location>
</feature>
<keyword evidence="5 8" id="KW-0249">Electron transport</keyword>
<evidence type="ECO:0000256" key="6">
    <source>
        <dbReference type="ARBA" id="ARBA00022989"/>
    </source>
</evidence>
<keyword evidence="3 8" id="KW-0812">Transmembrane</keyword>
<evidence type="ECO:0000313" key="9">
    <source>
        <dbReference type="EMBL" id="HDI82455.1"/>
    </source>
</evidence>
<dbReference type="EC" id="7.-.-.-" evidence="8"/>
<dbReference type="EMBL" id="DQWE01000068">
    <property type="protein sequence ID" value="HDI82455.1"/>
    <property type="molecule type" value="Genomic_DNA"/>
</dbReference>
<proteinExistence type="inferred from homology"/>
<organism evidence="9">
    <name type="scientific">candidate division WOR-3 bacterium</name>
    <dbReference type="NCBI Taxonomy" id="2052148"/>
    <lineage>
        <taxon>Bacteria</taxon>
        <taxon>Bacteria division WOR-3</taxon>
    </lineage>
</organism>
<keyword evidence="8" id="KW-1003">Cell membrane</keyword>
<comment type="subcellular location">
    <subcellularLocation>
        <location evidence="8">Cell membrane</location>
        <topology evidence="8">Multi-pass membrane protein</topology>
    </subcellularLocation>
    <subcellularLocation>
        <location evidence="1">Endomembrane system</location>
        <topology evidence="1">Multi-pass membrane protein</topology>
    </subcellularLocation>
</comment>
<evidence type="ECO:0000256" key="1">
    <source>
        <dbReference type="ARBA" id="ARBA00004127"/>
    </source>
</evidence>
<sequence length="194" mass="21155">MSLFLLFLSAFLVNNIVLMRFLGLCPFFGISSKLDTAVGMGMSVIFVMVLSSVITWFLYQYILMPLNLVFLRTAAFILVIASLVQFLEIYFKKAIPGLYSALGIFLPLITTNCAILGVAFLNIDYGHSLIQTLVYSIGVSLGFTLALVLMAGIRMRIDNAPVPDAMKGLPIAFITASLMALAFLGFQGFLGLSL</sequence>
<keyword evidence="7 8" id="KW-0472">Membrane</keyword>
<dbReference type="PANTHER" id="PTHR30335:SF0">
    <property type="entry name" value="ION-TRANSLOCATING OXIDOREDUCTASE COMPLEX SUBUNIT A"/>
    <property type="match status" value="1"/>
</dbReference>
<dbReference type="GO" id="GO:0022900">
    <property type="term" value="P:electron transport chain"/>
    <property type="evidence" value="ECO:0007669"/>
    <property type="project" value="UniProtKB-UniRule"/>
</dbReference>
<keyword evidence="6 8" id="KW-1133">Transmembrane helix</keyword>
<gene>
    <name evidence="8" type="primary">rnfA</name>
    <name evidence="9" type="ORF">ENF18_01525</name>
</gene>
<dbReference type="AlphaFoldDB" id="A0A7C0VBK5"/>
<dbReference type="GO" id="GO:0012505">
    <property type="term" value="C:endomembrane system"/>
    <property type="evidence" value="ECO:0007669"/>
    <property type="project" value="UniProtKB-SubCell"/>
</dbReference>
<evidence type="ECO:0000256" key="3">
    <source>
        <dbReference type="ARBA" id="ARBA00022692"/>
    </source>
</evidence>
<feature type="transmembrane region" description="Helical" evidence="8">
    <location>
        <begin position="169"/>
        <end position="192"/>
    </location>
</feature>
<comment type="caution">
    <text evidence="8">Lacks conserved residue(s) required for the propagation of feature annotation.</text>
</comment>
<dbReference type="HAMAP" id="MF_00459">
    <property type="entry name" value="RsxA_RnfA"/>
    <property type="match status" value="1"/>
</dbReference>
<accession>A0A7C0VBK5</accession>
<dbReference type="InterPro" id="IPR050133">
    <property type="entry name" value="NqrDE/RnfAE_oxidrdctase"/>
</dbReference>
<feature type="transmembrane region" description="Helical" evidence="8">
    <location>
        <begin position="37"/>
        <end position="59"/>
    </location>
</feature>
<reference evidence="9" key="1">
    <citation type="journal article" date="2020" name="mSystems">
        <title>Genome- and Community-Level Interaction Insights into Carbon Utilization and Element Cycling Functions of Hydrothermarchaeota in Hydrothermal Sediment.</title>
        <authorList>
            <person name="Zhou Z."/>
            <person name="Liu Y."/>
            <person name="Xu W."/>
            <person name="Pan J."/>
            <person name="Luo Z.H."/>
            <person name="Li M."/>
        </authorList>
    </citation>
    <scope>NUCLEOTIDE SEQUENCE [LARGE SCALE GENOMIC DNA]</scope>
    <source>
        <strain evidence="9">HyVt-102</strain>
    </source>
</reference>
<dbReference type="PIRSF" id="PIRSF006102">
    <property type="entry name" value="NQR_DE"/>
    <property type="match status" value="1"/>
</dbReference>
<keyword evidence="2 8" id="KW-0813">Transport</keyword>
<evidence type="ECO:0000256" key="7">
    <source>
        <dbReference type="ARBA" id="ARBA00023136"/>
    </source>
</evidence>
<dbReference type="InterPro" id="IPR011293">
    <property type="entry name" value="Ion_transpt_RnfA/RsxA"/>
</dbReference>
<dbReference type="PANTHER" id="PTHR30335">
    <property type="entry name" value="INTEGRAL MEMBRANE PROTEIN OF SOXR-REDUCING COMPLEX"/>
    <property type="match status" value="1"/>
</dbReference>
<comment type="caution">
    <text evidence="9">The sequence shown here is derived from an EMBL/GenBank/DDBJ whole genome shotgun (WGS) entry which is preliminary data.</text>
</comment>